<reference evidence="3 4" key="1">
    <citation type="submission" date="2020-01" db="EMBL/GenBank/DDBJ databases">
        <authorList>
            <consortium name="DOE Joint Genome Institute"/>
            <person name="Haridas S."/>
            <person name="Albert R."/>
            <person name="Binder M."/>
            <person name="Bloem J."/>
            <person name="Labutti K."/>
            <person name="Salamov A."/>
            <person name="Andreopoulos B."/>
            <person name="Baker S.E."/>
            <person name="Barry K."/>
            <person name="Bills G."/>
            <person name="Bluhm B.H."/>
            <person name="Cannon C."/>
            <person name="Castanera R."/>
            <person name="Culley D.E."/>
            <person name="Daum C."/>
            <person name="Ezra D."/>
            <person name="Gonzalez J.B."/>
            <person name="Henrissat B."/>
            <person name="Kuo A."/>
            <person name="Liang C."/>
            <person name="Lipzen A."/>
            <person name="Lutzoni F."/>
            <person name="Magnuson J."/>
            <person name="Mondo S."/>
            <person name="Nolan M."/>
            <person name="Ohm R."/>
            <person name="Pangilinan J."/>
            <person name="Park H.-J.H."/>
            <person name="Ramirez L."/>
            <person name="Alfaro M."/>
            <person name="Sun H."/>
            <person name="Tritt A."/>
            <person name="Yoshinaga Y."/>
            <person name="Zwiers L.-H.L."/>
            <person name="Turgeon B.G."/>
            <person name="Goodwin S.B."/>
            <person name="Spatafora J.W."/>
            <person name="Crous P.W."/>
            <person name="Grigoriev I.V."/>
        </authorList>
    </citation>
    <scope>NUCLEOTIDE SEQUENCE [LARGE SCALE GENOMIC DNA]</scope>
    <source>
        <strain evidence="3 4">CBS 611.86</strain>
    </source>
</reference>
<dbReference type="EMBL" id="JAADJZ010000016">
    <property type="protein sequence ID" value="KAF2869530.1"/>
    <property type="molecule type" value="Genomic_DNA"/>
</dbReference>
<feature type="region of interest" description="Disordered" evidence="1">
    <location>
        <begin position="267"/>
        <end position="294"/>
    </location>
</feature>
<gene>
    <name evidence="3" type="ORF">BDV95DRAFT_103281</name>
</gene>
<protein>
    <recommendedName>
        <fullName evidence="5">GPI anchored protein</fullName>
    </recommendedName>
</protein>
<keyword evidence="4" id="KW-1185">Reference proteome</keyword>
<evidence type="ECO:0008006" key="5">
    <source>
        <dbReference type="Google" id="ProtNLM"/>
    </source>
</evidence>
<evidence type="ECO:0000313" key="4">
    <source>
        <dbReference type="Proteomes" id="UP000481861"/>
    </source>
</evidence>
<accession>A0A7C8IAX3</accession>
<feature type="region of interest" description="Disordered" evidence="1">
    <location>
        <begin position="31"/>
        <end position="64"/>
    </location>
</feature>
<evidence type="ECO:0000256" key="1">
    <source>
        <dbReference type="SAM" id="MobiDB-lite"/>
    </source>
</evidence>
<feature type="signal peptide" evidence="2">
    <location>
        <begin position="1"/>
        <end position="20"/>
    </location>
</feature>
<evidence type="ECO:0000313" key="3">
    <source>
        <dbReference type="EMBL" id="KAF2869530.1"/>
    </source>
</evidence>
<dbReference type="AlphaFoldDB" id="A0A7C8IAX3"/>
<comment type="caution">
    <text evidence="3">The sequence shown here is derived from an EMBL/GenBank/DDBJ whole genome shotgun (WGS) entry which is preliminary data.</text>
</comment>
<proteinExistence type="predicted"/>
<name>A0A7C8IAX3_9PLEO</name>
<dbReference type="Proteomes" id="UP000481861">
    <property type="component" value="Unassembled WGS sequence"/>
</dbReference>
<organism evidence="3 4">
    <name type="scientific">Massariosphaeria phaeospora</name>
    <dbReference type="NCBI Taxonomy" id="100035"/>
    <lineage>
        <taxon>Eukaryota</taxon>
        <taxon>Fungi</taxon>
        <taxon>Dikarya</taxon>
        <taxon>Ascomycota</taxon>
        <taxon>Pezizomycotina</taxon>
        <taxon>Dothideomycetes</taxon>
        <taxon>Pleosporomycetidae</taxon>
        <taxon>Pleosporales</taxon>
        <taxon>Pleosporales incertae sedis</taxon>
        <taxon>Massariosphaeria</taxon>
    </lineage>
</organism>
<feature type="chain" id="PRO_5028808447" description="GPI anchored protein" evidence="2">
    <location>
        <begin position="21"/>
        <end position="319"/>
    </location>
</feature>
<feature type="compositionally biased region" description="Polar residues" evidence="1">
    <location>
        <begin position="280"/>
        <end position="294"/>
    </location>
</feature>
<keyword evidence="2" id="KW-0732">Signal</keyword>
<sequence>MKLATPLISALLAFASIASASTSFDSLADGAPIADHSDAPPTHPDLLENLPDDSESPPTDPTRRSVLSVLRSSATANPVAFSEDIRALANGRARPWYSELPADIKVLLPILYPVATTGVVKAHSATPSVVADGKGMESESASAANAATGTDTASVLSLVSTPPSIFATPSVATELKGMENASASAANAVTDTSSVLSLVSTPPSILPASSALNASSVSNSSSMVTGTGVFNATSVVFSTVAPSLNHTATGNSSAPMTVTRFTTISGSTSIQTTSEVPHATHTQSMSKPKPTGGSSQVDTSFHLAGFMLAVLSVVFCLLG</sequence>
<evidence type="ECO:0000256" key="2">
    <source>
        <dbReference type="SAM" id="SignalP"/>
    </source>
</evidence>
<dbReference type="OrthoDB" id="5419608at2759"/>